<sequence>MRAGKIAGVTLSLNIWFVALMLLYGAVGMLGQVLIVFACVAAHEGMHALAARFLGYKVQEVELLPFGGVARIEGLDAAAPGSEMFMAGAGPAASLLLAGMLRLSRDVFPGWAGPLELAYQTNVMLALFNLLPALPLDGGRIFRAWLSQYSTYQKATNVTIYLGLFLSSALFAGVIADFVYRRNLNITLFVLAVYLPLAARKEIVAANFRSMRILSRKKIDLKNKGIMPTGHYTALETQRAQDVLTLFGAEKYYVVLVVDDGLRLKGSLTETEIWEGMPYHGVQAKMKDFLRDR</sequence>
<dbReference type="PANTHER" id="PTHR39188">
    <property type="entry name" value="MEMBRANE-ASSOCIATED ZINC METALLOPROTEASE M50B"/>
    <property type="match status" value="1"/>
</dbReference>
<dbReference type="RefSeq" id="WP_004094498.1">
    <property type="nucleotide sequence ID" value="NZ_AFGF01000056.1"/>
</dbReference>
<reference evidence="14 15" key="1">
    <citation type="journal article" date="2011" name="EMBO J.">
        <title>Structural diversity of bacterial flagellar motors.</title>
        <authorList>
            <person name="Chen S."/>
            <person name="Beeby M."/>
            <person name="Murphy G.E."/>
            <person name="Leadbetter J.R."/>
            <person name="Hendrixson D.R."/>
            <person name="Briegel A."/>
            <person name="Li Z."/>
            <person name="Shi J."/>
            <person name="Tocheva E.I."/>
            <person name="Muller A."/>
            <person name="Dobro M.J."/>
            <person name="Jensen G.J."/>
        </authorList>
    </citation>
    <scope>NUCLEOTIDE SEQUENCE [LARGE SCALE GENOMIC DNA]</scope>
    <source>
        <strain evidence="14 15">DSM 6540</strain>
    </source>
</reference>
<evidence type="ECO:0000313" key="15">
    <source>
        <dbReference type="Proteomes" id="UP000003240"/>
    </source>
</evidence>
<dbReference type="eggNOG" id="COG1994">
    <property type="taxonomic scope" value="Bacteria"/>
</dbReference>
<evidence type="ECO:0000256" key="1">
    <source>
        <dbReference type="ARBA" id="ARBA00001947"/>
    </source>
</evidence>
<dbReference type="SUPFAM" id="SSF54631">
    <property type="entry name" value="CBS-domain pair"/>
    <property type="match status" value="1"/>
</dbReference>
<evidence type="ECO:0000256" key="10">
    <source>
        <dbReference type="ARBA" id="ARBA00023049"/>
    </source>
</evidence>
<comment type="subcellular location">
    <subcellularLocation>
        <location evidence="2">Membrane</location>
        <topology evidence="2">Multi-pass membrane protein</topology>
    </subcellularLocation>
</comment>
<evidence type="ECO:0000256" key="5">
    <source>
        <dbReference type="ARBA" id="ARBA00022692"/>
    </source>
</evidence>
<evidence type="ECO:0000256" key="12">
    <source>
        <dbReference type="SAM" id="Phobius"/>
    </source>
</evidence>
<accession>F7NHP6</accession>
<evidence type="ECO:0000256" key="6">
    <source>
        <dbReference type="ARBA" id="ARBA00022723"/>
    </source>
</evidence>
<organism evidence="14 15">
    <name type="scientific">Acetonema longum DSM 6540</name>
    <dbReference type="NCBI Taxonomy" id="1009370"/>
    <lineage>
        <taxon>Bacteria</taxon>
        <taxon>Bacillati</taxon>
        <taxon>Bacillota</taxon>
        <taxon>Negativicutes</taxon>
        <taxon>Acetonemataceae</taxon>
        <taxon>Acetonema</taxon>
    </lineage>
</organism>
<keyword evidence="6" id="KW-0479">Metal-binding</keyword>
<dbReference type="GO" id="GO:0016020">
    <property type="term" value="C:membrane"/>
    <property type="evidence" value="ECO:0007669"/>
    <property type="project" value="UniProtKB-SubCell"/>
</dbReference>
<dbReference type="STRING" id="1009370.ALO_07968"/>
<keyword evidence="9 12" id="KW-1133">Transmembrane helix</keyword>
<name>F7NHP6_9FIRM</name>
<dbReference type="CDD" id="cd06161">
    <property type="entry name" value="S2P-M50_SpoIVFB"/>
    <property type="match status" value="1"/>
</dbReference>
<gene>
    <name evidence="14" type="ORF">ALO_07968</name>
</gene>
<keyword evidence="8" id="KW-0862">Zinc</keyword>
<dbReference type="Pfam" id="PF02163">
    <property type="entry name" value="Peptidase_M50"/>
    <property type="match status" value="2"/>
</dbReference>
<dbReference type="GO" id="GO:0006508">
    <property type="term" value="P:proteolysis"/>
    <property type="evidence" value="ECO:0007669"/>
    <property type="project" value="UniProtKB-KW"/>
</dbReference>
<keyword evidence="15" id="KW-1185">Reference proteome</keyword>
<dbReference type="AlphaFoldDB" id="F7NHP6"/>
<proteinExistence type="inferred from homology"/>
<feature type="domain" description="Peptidase M50" evidence="13">
    <location>
        <begin position="109"/>
        <end position="168"/>
    </location>
</feature>
<comment type="cofactor">
    <cofactor evidence="1">
        <name>Zn(2+)</name>
        <dbReference type="ChEBI" id="CHEBI:29105"/>
    </cofactor>
</comment>
<feature type="domain" description="Peptidase M50" evidence="13">
    <location>
        <begin position="33"/>
        <end position="101"/>
    </location>
</feature>
<dbReference type="EMBL" id="AFGF01000056">
    <property type="protein sequence ID" value="EGO64421.1"/>
    <property type="molecule type" value="Genomic_DNA"/>
</dbReference>
<dbReference type="GO" id="GO:0046872">
    <property type="term" value="F:metal ion binding"/>
    <property type="evidence" value="ECO:0007669"/>
    <property type="project" value="UniProtKB-KW"/>
</dbReference>
<feature type="transmembrane region" description="Helical" evidence="12">
    <location>
        <begin position="158"/>
        <end position="180"/>
    </location>
</feature>
<evidence type="ECO:0000256" key="8">
    <source>
        <dbReference type="ARBA" id="ARBA00022833"/>
    </source>
</evidence>
<evidence type="ECO:0000256" key="3">
    <source>
        <dbReference type="ARBA" id="ARBA00007931"/>
    </source>
</evidence>
<evidence type="ECO:0000313" key="14">
    <source>
        <dbReference type="EMBL" id="EGO64421.1"/>
    </source>
</evidence>
<evidence type="ECO:0000259" key="13">
    <source>
        <dbReference type="Pfam" id="PF02163"/>
    </source>
</evidence>
<protein>
    <submittedName>
        <fullName evidence="14">Peptidase M50</fullName>
    </submittedName>
</protein>
<dbReference type="OrthoDB" id="166377at2"/>
<keyword evidence="11 12" id="KW-0472">Membrane</keyword>
<comment type="caution">
    <text evidence="14">The sequence shown here is derived from an EMBL/GenBank/DDBJ whole genome shotgun (WGS) entry which is preliminary data.</text>
</comment>
<evidence type="ECO:0000256" key="9">
    <source>
        <dbReference type="ARBA" id="ARBA00022989"/>
    </source>
</evidence>
<keyword evidence="10" id="KW-0482">Metalloprotease</keyword>
<dbReference type="PANTHER" id="PTHR39188:SF3">
    <property type="entry name" value="STAGE IV SPORULATION PROTEIN FB"/>
    <property type="match status" value="1"/>
</dbReference>
<keyword evidence="7" id="KW-0378">Hydrolase</keyword>
<dbReference type="InterPro" id="IPR046342">
    <property type="entry name" value="CBS_dom_sf"/>
</dbReference>
<evidence type="ECO:0000256" key="2">
    <source>
        <dbReference type="ARBA" id="ARBA00004141"/>
    </source>
</evidence>
<dbReference type="Proteomes" id="UP000003240">
    <property type="component" value="Unassembled WGS sequence"/>
</dbReference>
<dbReference type="GO" id="GO:0008237">
    <property type="term" value="F:metallopeptidase activity"/>
    <property type="evidence" value="ECO:0007669"/>
    <property type="project" value="UniProtKB-KW"/>
</dbReference>
<keyword evidence="5 12" id="KW-0812">Transmembrane</keyword>
<evidence type="ECO:0000256" key="7">
    <source>
        <dbReference type="ARBA" id="ARBA00022801"/>
    </source>
</evidence>
<comment type="similarity">
    <text evidence="3">Belongs to the peptidase M50B family.</text>
</comment>
<feature type="transmembrane region" description="Helical" evidence="12">
    <location>
        <begin position="15"/>
        <end position="42"/>
    </location>
</feature>
<evidence type="ECO:0000256" key="11">
    <source>
        <dbReference type="ARBA" id="ARBA00023136"/>
    </source>
</evidence>
<keyword evidence="4" id="KW-0645">Protease</keyword>
<evidence type="ECO:0000256" key="4">
    <source>
        <dbReference type="ARBA" id="ARBA00022670"/>
    </source>
</evidence>
<dbReference type="InterPro" id="IPR008915">
    <property type="entry name" value="Peptidase_M50"/>
</dbReference>